<dbReference type="EMBL" id="FCOE02000003">
    <property type="protein sequence ID" value="SAK48497.1"/>
    <property type="molecule type" value="Genomic_DNA"/>
</dbReference>
<accession>A0A157ZUA0</accession>
<sequence length="65" mass="6840">MTSSHIHLPFISALDAATVVTKSASANANKYLSPYSSLLQAPMSSLANNAHDRADVSFSAILGYN</sequence>
<evidence type="ECO:0000313" key="1">
    <source>
        <dbReference type="EMBL" id="SAK48497.1"/>
    </source>
</evidence>
<gene>
    <name evidence="1" type="ORF">AWB80_01229</name>
</gene>
<comment type="caution">
    <text evidence="1">The sequence shown here is derived from an EMBL/GenBank/DDBJ whole genome shotgun (WGS) entry which is preliminary data.</text>
</comment>
<dbReference type="AlphaFoldDB" id="A0A157ZUA0"/>
<name>A0A157ZUA0_9BURK</name>
<protein>
    <submittedName>
        <fullName evidence="1">Uncharacterized protein</fullName>
    </submittedName>
</protein>
<organism evidence="1 2">
    <name type="scientific">Caballeronia pedi</name>
    <dbReference type="NCBI Taxonomy" id="1777141"/>
    <lineage>
        <taxon>Bacteria</taxon>
        <taxon>Pseudomonadati</taxon>
        <taxon>Pseudomonadota</taxon>
        <taxon>Betaproteobacteria</taxon>
        <taxon>Burkholderiales</taxon>
        <taxon>Burkholderiaceae</taxon>
        <taxon>Caballeronia</taxon>
    </lineage>
</organism>
<keyword evidence="2" id="KW-1185">Reference proteome</keyword>
<dbReference type="RefSeq" id="WP_061173769.1">
    <property type="nucleotide sequence ID" value="NZ_FCOE02000003.1"/>
</dbReference>
<dbReference type="Proteomes" id="UP000054911">
    <property type="component" value="Unassembled WGS sequence"/>
</dbReference>
<proteinExistence type="predicted"/>
<reference evidence="1" key="1">
    <citation type="submission" date="2016-01" db="EMBL/GenBank/DDBJ databases">
        <authorList>
            <person name="Peeters C."/>
        </authorList>
    </citation>
    <scope>NUCLEOTIDE SEQUENCE [LARGE SCALE GENOMIC DNA]</scope>
    <source>
        <strain evidence="1">LMG 29323</strain>
    </source>
</reference>
<evidence type="ECO:0000313" key="2">
    <source>
        <dbReference type="Proteomes" id="UP000054911"/>
    </source>
</evidence>
<dbReference type="OrthoDB" id="9009316at2"/>
<dbReference type="STRING" id="1777141.AWB80_01229"/>